<keyword evidence="5" id="KW-1185">Reference proteome</keyword>
<dbReference type="Pfam" id="PF24068">
    <property type="entry name" value="TPD1_C"/>
    <property type="match status" value="1"/>
</dbReference>
<evidence type="ECO:0000313" key="4">
    <source>
        <dbReference type="EnsemblPlants" id="KEH16751"/>
    </source>
</evidence>
<gene>
    <name evidence="4" type="primary">25480280</name>
    <name evidence="3" type="ORF">MTR_0100s0140</name>
</gene>
<keyword evidence="1 2" id="KW-0732">Signal</keyword>
<feature type="signal peptide" evidence="2">
    <location>
        <begin position="1"/>
        <end position="22"/>
    </location>
</feature>
<dbReference type="EnsemblPlants" id="KEH16751">
    <property type="protein sequence ID" value="KEH16751"/>
    <property type="gene ID" value="MTR_0100s0140"/>
</dbReference>
<dbReference type="GO" id="GO:0001709">
    <property type="term" value="P:cell fate determination"/>
    <property type="evidence" value="ECO:0000318"/>
    <property type="project" value="GO_Central"/>
</dbReference>
<name>A0A072THP6_MEDTR</name>
<proteinExistence type="predicted"/>
<dbReference type="AlphaFoldDB" id="A0A072THP6"/>
<sequence length="122" mass="13653">MASIFKLLSLTLVLALVFQAYGDCSLSDISIRHYETHDYAHGMPVWKVNITNNCICTQSQEKLNCTGFQSYLGIDEALLTVSDTECLVKQGAPIYSSESVIFRYAWLPKFQFKPISSNIACS</sequence>
<dbReference type="PANTHER" id="PTHR33184:SF51">
    <property type="entry name" value="BETA-1,3-N-ACETYLGLUCOSAMINYLTRANSFERASE FAMILY PROTEIN"/>
    <property type="match status" value="1"/>
</dbReference>
<protein>
    <submittedName>
        <fullName evidence="3">Beta-1,3-N-acetylglucosaminyltransferase family protein</fullName>
    </submittedName>
</protein>
<dbReference type="InterPro" id="IPR040361">
    <property type="entry name" value="TPD1"/>
</dbReference>
<dbReference type="STRING" id="3880.A0A072THP6"/>
<reference evidence="4" key="3">
    <citation type="submission" date="2015-06" db="UniProtKB">
        <authorList>
            <consortium name="EnsemblPlants"/>
        </authorList>
    </citation>
    <scope>IDENTIFICATION</scope>
    <source>
        <strain evidence="4">cv. Jemalong A17</strain>
    </source>
</reference>
<dbReference type="HOGENOM" id="CLU_102808_2_0_1"/>
<evidence type="ECO:0000313" key="5">
    <source>
        <dbReference type="Proteomes" id="UP000002051"/>
    </source>
</evidence>
<organism evidence="3 5">
    <name type="scientific">Medicago truncatula</name>
    <name type="common">Barrel medic</name>
    <name type="synonym">Medicago tribuloides</name>
    <dbReference type="NCBI Taxonomy" id="3880"/>
    <lineage>
        <taxon>Eukaryota</taxon>
        <taxon>Viridiplantae</taxon>
        <taxon>Streptophyta</taxon>
        <taxon>Embryophyta</taxon>
        <taxon>Tracheophyta</taxon>
        <taxon>Spermatophyta</taxon>
        <taxon>Magnoliopsida</taxon>
        <taxon>eudicotyledons</taxon>
        <taxon>Gunneridae</taxon>
        <taxon>Pentapetalae</taxon>
        <taxon>rosids</taxon>
        <taxon>fabids</taxon>
        <taxon>Fabales</taxon>
        <taxon>Fabaceae</taxon>
        <taxon>Papilionoideae</taxon>
        <taxon>50 kb inversion clade</taxon>
        <taxon>NPAAA clade</taxon>
        <taxon>Hologalegina</taxon>
        <taxon>IRL clade</taxon>
        <taxon>Trifolieae</taxon>
        <taxon>Medicago</taxon>
    </lineage>
</organism>
<accession>A0A072THP6</accession>
<evidence type="ECO:0000256" key="1">
    <source>
        <dbReference type="ARBA" id="ARBA00022729"/>
    </source>
</evidence>
<reference evidence="3 5" key="2">
    <citation type="journal article" date="2014" name="BMC Genomics">
        <title>An improved genome release (version Mt4.0) for the model legume Medicago truncatula.</title>
        <authorList>
            <person name="Tang H."/>
            <person name="Krishnakumar V."/>
            <person name="Bidwell S."/>
            <person name="Rosen B."/>
            <person name="Chan A."/>
            <person name="Zhou S."/>
            <person name="Gentzbittel L."/>
            <person name="Childs K.L."/>
            <person name="Yandell M."/>
            <person name="Gundlach H."/>
            <person name="Mayer K.F."/>
            <person name="Schwartz D.C."/>
            <person name="Town C.D."/>
        </authorList>
    </citation>
    <scope>GENOME REANNOTATION</scope>
    <source>
        <strain evidence="3">A17</strain>
        <strain evidence="4 5">cv. Jemalong A17</strain>
    </source>
</reference>
<dbReference type="PANTHER" id="PTHR33184">
    <property type="entry name" value="PROTEIN TAPETUM DETERMINANT 1-LIKE-RELATED"/>
    <property type="match status" value="1"/>
</dbReference>
<dbReference type="EMBL" id="KL402825">
    <property type="protein sequence ID" value="KEH16751.1"/>
    <property type="molecule type" value="Genomic_DNA"/>
</dbReference>
<reference evidence="3 5" key="1">
    <citation type="journal article" date="2011" name="Nature">
        <title>The Medicago genome provides insight into the evolution of rhizobial symbioses.</title>
        <authorList>
            <person name="Young N.D."/>
            <person name="Debelle F."/>
            <person name="Oldroyd G.E."/>
            <person name="Geurts R."/>
            <person name="Cannon S.B."/>
            <person name="Udvardi M.K."/>
            <person name="Benedito V.A."/>
            <person name="Mayer K.F."/>
            <person name="Gouzy J."/>
            <person name="Schoof H."/>
            <person name="Van de Peer Y."/>
            <person name="Proost S."/>
            <person name="Cook D.R."/>
            <person name="Meyers B.C."/>
            <person name="Spannagl M."/>
            <person name="Cheung F."/>
            <person name="De Mita S."/>
            <person name="Krishnakumar V."/>
            <person name="Gundlach H."/>
            <person name="Zhou S."/>
            <person name="Mudge J."/>
            <person name="Bharti A.K."/>
            <person name="Murray J.D."/>
            <person name="Naoumkina M.A."/>
            <person name="Rosen B."/>
            <person name="Silverstein K.A."/>
            <person name="Tang H."/>
            <person name="Rombauts S."/>
            <person name="Zhao P.X."/>
            <person name="Zhou P."/>
            <person name="Barbe V."/>
            <person name="Bardou P."/>
            <person name="Bechner M."/>
            <person name="Bellec A."/>
            <person name="Berger A."/>
            <person name="Berges H."/>
            <person name="Bidwell S."/>
            <person name="Bisseling T."/>
            <person name="Choisne N."/>
            <person name="Couloux A."/>
            <person name="Denny R."/>
            <person name="Deshpande S."/>
            <person name="Dai X."/>
            <person name="Doyle J.J."/>
            <person name="Dudez A.M."/>
            <person name="Farmer A.D."/>
            <person name="Fouteau S."/>
            <person name="Franken C."/>
            <person name="Gibelin C."/>
            <person name="Gish J."/>
            <person name="Goldstein S."/>
            <person name="Gonzalez A.J."/>
            <person name="Green P.J."/>
            <person name="Hallab A."/>
            <person name="Hartog M."/>
            <person name="Hua A."/>
            <person name="Humphray S.J."/>
            <person name="Jeong D.H."/>
            <person name="Jing Y."/>
            <person name="Jocker A."/>
            <person name="Kenton S.M."/>
            <person name="Kim D.J."/>
            <person name="Klee K."/>
            <person name="Lai H."/>
            <person name="Lang C."/>
            <person name="Lin S."/>
            <person name="Macmil S.L."/>
            <person name="Magdelenat G."/>
            <person name="Matthews L."/>
            <person name="McCorrison J."/>
            <person name="Monaghan E.L."/>
            <person name="Mun J.H."/>
            <person name="Najar F.Z."/>
            <person name="Nicholson C."/>
            <person name="Noirot C."/>
            <person name="O'Bleness M."/>
            <person name="Paule C.R."/>
            <person name="Poulain J."/>
            <person name="Prion F."/>
            <person name="Qin B."/>
            <person name="Qu C."/>
            <person name="Retzel E.F."/>
            <person name="Riddle C."/>
            <person name="Sallet E."/>
            <person name="Samain S."/>
            <person name="Samson N."/>
            <person name="Sanders I."/>
            <person name="Saurat O."/>
            <person name="Scarpelli C."/>
            <person name="Schiex T."/>
            <person name="Segurens B."/>
            <person name="Severin A.J."/>
            <person name="Sherrier D.J."/>
            <person name="Shi R."/>
            <person name="Sims S."/>
            <person name="Singer S.R."/>
            <person name="Sinharoy S."/>
            <person name="Sterck L."/>
            <person name="Viollet A."/>
            <person name="Wang B.B."/>
            <person name="Wang K."/>
            <person name="Wang M."/>
            <person name="Wang X."/>
            <person name="Warfsmann J."/>
            <person name="Weissenbach J."/>
            <person name="White D.D."/>
            <person name="White J.D."/>
            <person name="Wiley G.B."/>
            <person name="Wincker P."/>
            <person name="Xing Y."/>
            <person name="Yang L."/>
            <person name="Yao Z."/>
            <person name="Ying F."/>
            <person name="Zhai J."/>
            <person name="Zhou L."/>
            <person name="Zuber A."/>
            <person name="Denarie J."/>
            <person name="Dixon R.A."/>
            <person name="May G.D."/>
            <person name="Schwartz D.C."/>
            <person name="Rogers J."/>
            <person name="Quetier F."/>
            <person name="Town C.D."/>
            <person name="Roe B.A."/>
        </authorList>
    </citation>
    <scope>NUCLEOTIDE SEQUENCE [LARGE SCALE GENOMIC DNA]</scope>
    <source>
        <strain evidence="3">A17</strain>
        <strain evidence="4 5">cv. Jemalong A17</strain>
    </source>
</reference>
<feature type="chain" id="PRO_5014498690" evidence="2">
    <location>
        <begin position="23"/>
        <end position="122"/>
    </location>
</feature>
<evidence type="ECO:0000256" key="2">
    <source>
        <dbReference type="SAM" id="SignalP"/>
    </source>
</evidence>
<evidence type="ECO:0000313" key="3">
    <source>
        <dbReference type="EMBL" id="KEH16751.1"/>
    </source>
</evidence>
<dbReference type="Proteomes" id="UP000002051">
    <property type="component" value="Unassembled WGS sequence"/>
</dbReference>